<name>A0A250IQM1_9BACT</name>
<keyword evidence="2" id="KW-0472">Membrane</keyword>
<accession>A0A250IQM1</accession>
<feature type="transmembrane region" description="Helical" evidence="2">
    <location>
        <begin position="148"/>
        <end position="170"/>
    </location>
</feature>
<protein>
    <submittedName>
        <fullName evidence="3">Uncharacterized protein</fullName>
    </submittedName>
</protein>
<feature type="transmembrane region" description="Helical" evidence="2">
    <location>
        <begin position="42"/>
        <end position="59"/>
    </location>
</feature>
<evidence type="ECO:0000256" key="2">
    <source>
        <dbReference type="SAM" id="Phobius"/>
    </source>
</evidence>
<feature type="transmembrane region" description="Helical" evidence="2">
    <location>
        <begin position="114"/>
        <end position="136"/>
    </location>
</feature>
<gene>
    <name evidence="3" type="ORF">MEBOL_007051</name>
</gene>
<dbReference type="RefSeq" id="WP_170115659.1">
    <property type="nucleotide sequence ID" value="NZ_CP022163.1"/>
</dbReference>
<dbReference type="AlphaFoldDB" id="A0A250IQM1"/>
<evidence type="ECO:0000256" key="1">
    <source>
        <dbReference type="SAM" id="MobiDB-lite"/>
    </source>
</evidence>
<keyword evidence="4" id="KW-1185">Reference proteome</keyword>
<dbReference type="EMBL" id="CP022163">
    <property type="protein sequence ID" value="ATB33553.1"/>
    <property type="molecule type" value="Genomic_DNA"/>
</dbReference>
<evidence type="ECO:0000313" key="3">
    <source>
        <dbReference type="EMBL" id="ATB33553.1"/>
    </source>
</evidence>
<evidence type="ECO:0000313" key="4">
    <source>
        <dbReference type="Proteomes" id="UP000217289"/>
    </source>
</evidence>
<sequence length="222" mass="23525">MGSATVCIMLVLPPSPIRSMLSGLGCVALLWGASEAVRMGPAVWLPYGVLTVALGAVWRRRTVAASASRPRGSLGGAKLARIAHEQARSTPRACAPGQLVALPSQRTFWSRVKLWVGGVGFVASGLWWLLLGALLITPDPAPALDGLFTSNFLSLVTISLLLTLLFVVILRSGLRGPADPLAPDQRAPTRLRDQPTPPGPLQRGPARATGKKSHLRLVRDTP</sequence>
<dbReference type="Proteomes" id="UP000217289">
    <property type="component" value="Chromosome"/>
</dbReference>
<reference evidence="3 4" key="1">
    <citation type="submission" date="2017-06" db="EMBL/GenBank/DDBJ databases">
        <authorList>
            <person name="Kim H.J."/>
            <person name="Triplett B.A."/>
        </authorList>
    </citation>
    <scope>NUCLEOTIDE SEQUENCE [LARGE SCALE GENOMIC DNA]</scope>
    <source>
        <strain evidence="3 4">DSM 14713</strain>
    </source>
</reference>
<dbReference type="KEGG" id="mbd:MEBOL_007051"/>
<keyword evidence="2" id="KW-1133">Transmembrane helix</keyword>
<organism evidence="3 4">
    <name type="scientific">Melittangium boletus DSM 14713</name>
    <dbReference type="NCBI Taxonomy" id="1294270"/>
    <lineage>
        <taxon>Bacteria</taxon>
        <taxon>Pseudomonadati</taxon>
        <taxon>Myxococcota</taxon>
        <taxon>Myxococcia</taxon>
        <taxon>Myxococcales</taxon>
        <taxon>Cystobacterineae</taxon>
        <taxon>Archangiaceae</taxon>
        <taxon>Melittangium</taxon>
    </lineage>
</organism>
<proteinExistence type="predicted"/>
<keyword evidence="2" id="KW-0812">Transmembrane</keyword>
<feature type="region of interest" description="Disordered" evidence="1">
    <location>
        <begin position="179"/>
        <end position="222"/>
    </location>
</feature>